<protein>
    <submittedName>
        <fullName evidence="1">Uncharacterized protein</fullName>
    </submittedName>
</protein>
<evidence type="ECO:0000313" key="1">
    <source>
        <dbReference type="EMBL" id="MBB0230881.1"/>
    </source>
</evidence>
<sequence>MLTRFDRDHLHRLAEKVRAYDLRQAVEEVTGGRAAPGVVEALASRCAFDHAGTLLFPDHPGEVAEVLDRCGFEVLAPVPSVVVRKRLARRYGWAEDAVEVSIVTAWTGPPGDGHRGVEVFVLSRPAPDDTVAAIERRERNEDHLALRVTHPGEGGPAAVRALLTEGLSLVPDGGGHNPLDRPGTGGRSVWYFTAPGAGRLEVTCAGHPAEIG</sequence>
<dbReference type="AlphaFoldDB" id="A0A7W3T4Y5"/>
<dbReference type="EMBL" id="VKHS01000371">
    <property type="protein sequence ID" value="MBB0230881.1"/>
    <property type="molecule type" value="Genomic_DNA"/>
</dbReference>
<dbReference type="RefSeq" id="WP_182664723.1">
    <property type="nucleotide sequence ID" value="NZ_VKHS01000371.1"/>
</dbReference>
<reference evidence="2" key="1">
    <citation type="submission" date="2019-10" db="EMBL/GenBank/DDBJ databases">
        <title>Streptomyces sp. nov., a novel actinobacterium isolated from alkaline environment.</title>
        <authorList>
            <person name="Golinska P."/>
        </authorList>
    </citation>
    <scope>NUCLEOTIDE SEQUENCE [LARGE SCALE GENOMIC DNA]</scope>
    <source>
        <strain evidence="2">DSM 42108</strain>
    </source>
</reference>
<proteinExistence type="predicted"/>
<gene>
    <name evidence="1" type="ORF">FOE67_15495</name>
</gene>
<dbReference type="Proteomes" id="UP000530234">
    <property type="component" value="Unassembled WGS sequence"/>
</dbReference>
<accession>A0A7W3T4Y5</accession>
<evidence type="ECO:0000313" key="2">
    <source>
        <dbReference type="Proteomes" id="UP000530234"/>
    </source>
</evidence>
<keyword evidence="2" id="KW-1185">Reference proteome</keyword>
<comment type="caution">
    <text evidence="1">The sequence shown here is derived from an EMBL/GenBank/DDBJ whole genome shotgun (WGS) entry which is preliminary data.</text>
</comment>
<name>A0A7W3T4Y5_9ACTN</name>
<organism evidence="1 2">
    <name type="scientific">Streptomyces calidiresistens</name>
    <dbReference type="NCBI Taxonomy" id="1485586"/>
    <lineage>
        <taxon>Bacteria</taxon>
        <taxon>Bacillati</taxon>
        <taxon>Actinomycetota</taxon>
        <taxon>Actinomycetes</taxon>
        <taxon>Kitasatosporales</taxon>
        <taxon>Streptomycetaceae</taxon>
        <taxon>Streptomyces</taxon>
    </lineage>
</organism>